<evidence type="ECO:0000313" key="1">
    <source>
        <dbReference type="EMBL" id="UYP19783.1"/>
    </source>
</evidence>
<sequence>MDTAVDDRTPARSRYGNLLALLGVLVAGLVVALLPASPDPLDVDAPPELFSAGRAAEHIDTIAGSPRVPGSPAHTAARDRLISALDALGWDTGIESGVGWAAWPQEPTQRGGRVHNVVAVRPGTDPTGTVVLAAHYDTVRGSPGAADDGLGVGVVLEVARAIDAGPPPRNDVLVLLTDGEESGLLGAQLFAASDRPRDGPVVVLNHEARGNSGVPTTFRTTSPDGALVDTLARSPGANADSLTESVFELLPNDTDFRRFDEAGFHAYDTAISSGAAYYHSPLDTPDRLDRKSLQHMGETTLVTARDLAGADLTTLDDAGNEVVTTAPWGLLHAPRWVEIAGAVLLAAMVAGTCVLRIRRGEASPAGIGVAVGVSLLAALGAAAAAWLPWWIVQTLAPGTAAPVVDEPYHPSLFRLAAVAAAVGVLVTVRAWWVRGRRPGSFTCGAFVLVALLALAGVPFTGVAATILVTVLPTVLGVLAGLLLRGDGPGRLLATTLGALVSAVFAVPAVFVTFDAGLLYGAPLAGLFTGLVLVAVLPLCEPLRPGRHGARVSAVAALVVVLVCTLVAGHLNRDGATDPRQEYLWYSLDADSGVATWASPDGPRSEWSRALLPDGPTPLPDGFPWRPDTAMHHGPAPVADLEAPRVEVLSDETGGSTRALRLRLIPAGDSQLIGLWVNGDTARVHGATVEGVRAEPSERFGFLFWAPGPEGVEVDLTLGMRDRELELRVADLSDDPSVVPGYEPPTDRVVLQPTVAVTRSLRL</sequence>
<dbReference type="Proteomes" id="UP001156484">
    <property type="component" value="Chromosome"/>
</dbReference>
<dbReference type="EMBL" id="CP107551">
    <property type="protein sequence ID" value="UYP19783.1"/>
    <property type="molecule type" value="Genomic_DNA"/>
</dbReference>
<accession>A0ACD4DJA5</accession>
<name>A0ACD4DJA5_9NOCA</name>
<reference evidence="1" key="1">
    <citation type="submission" date="2022-10" db="EMBL/GenBank/DDBJ databases">
        <title>Rhodococcus ferula Z13 complete genome.</title>
        <authorList>
            <person name="Long X."/>
            <person name="Zang M."/>
        </authorList>
    </citation>
    <scope>NUCLEOTIDE SEQUENCE</scope>
    <source>
        <strain evidence="1">Z13</strain>
    </source>
</reference>
<organism evidence="1 2">
    <name type="scientific">Rhodococcus sacchari</name>
    <dbReference type="NCBI Taxonomy" id="2962047"/>
    <lineage>
        <taxon>Bacteria</taxon>
        <taxon>Bacillati</taxon>
        <taxon>Actinomycetota</taxon>
        <taxon>Actinomycetes</taxon>
        <taxon>Mycobacteriales</taxon>
        <taxon>Nocardiaceae</taxon>
        <taxon>Rhodococcus</taxon>
    </lineage>
</organism>
<evidence type="ECO:0000313" key="2">
    <source>
        <dbReference type="Proteomes" id="UP001156484"/>
    </source>
</evidence>
<keyword evidence="2" id="KW-1185">Reference proteome</keyword>
<proteinExistence type="predicted"/>
<gene>
    <name evidence="1" type="ORF">OED52_04290</name>
</gene>
<protein>
    <submittedName>
        <fullName evidence="1">M28 family peptidase</fullName>
    </submittedName>
</protein>